<comment type="similarity">
    <text evidence="1">Belongs to the membrane fusion protein (MFP) (TC 8.A.1) family.</text>
</comment>
<accession>L0GZF6</accession>
<dbReference type="OrthoDB" id="9781888at2"/>
<dbReference type="GO" id="GO:0015562">
    <property type="term" value="F:efflux transmembrane transporter activity"/>
    <property type="evidence" value="ECO:0007669"/>
    <property type="project" value="TreeGrafter"/>
</dbReference>
<dbReference type="Proteomes" id="UP000010816">
    <property type="component" value="Chromosome"/>
</dbReference>
<name>L0GZF6_9GAMM</name>
<dbReference type="RefSeq" id="WP_015282270.1">
    <property type="nucleotide sequence ID" value="NC_019940.1"/>
</dbReference>
<dbReference type="PANTHER" id="PTHR30469">
    <property type="entry name" value="MULTIDRUG RESISTANCE PROTEIN MDTA"/>
    <property type="match status" value="1"/>
</dbReference>
<sequence>MSRRLGRGAILLAAIGLLAAVVLYNWLAMRSGGETPLGRQAPAAQAQRPDVSVVTVTPDRYQARARGYGQAAARFELTLTAQVQGRVEDLASDFDKGRRVAEDTVLVRLDDTDYRAAVASAEDDLAAARLTLLEEERQGVQARAEWRASGLGGEPDSELVLRGPQLAATQAAVANAEAALASASEDLAKTRIRAPFDALVIARAVAPGSFVQSGTEVATLYSTDRIEVEVFLSAREWANLPDQATLADGQWPVTLTSVEDGRRWTGHVLRVAQHLDEETRQRALIAAVDAPLDRDPPLFPGTFLELEIAGRLVDGLWRLPSTALSQRGEVWYLRDDDTLASFAAEPLFSAAGAIYVRPPEALAEVPQRVLAHPLNGYLQGMAVRPVEVTGDE</sequence>
<proteinExistence type="inferred from homology"/>
<evidence type="ECO:0000256" key="1">
    <source>
        <dbReference type="ARBA" id="ARBA00009477"/>
    </source>
</evidence>
<dbReference type="PANTHER" id="PTHR30469:SF12">
    <property type="entry name" value="MULTIDRUG RESISTANCE PROTEIN MDTA"/>
    <property type="match status" value="1"/>
</dbReference>
<dbReference type="Gene3D" id="2.40.50.100">
    <property type="match status" value="1"/>
</dbReference>
<dbReference type="SUPFAM" id="SSF111369">
    <property type="entry name" value="HlyD-like secretion proteins"/>
    <property type="match status" value="1"/>
</dbReference>
<dbReference type="STRING" id="765912.Thimo_3480"/>
<evidence type="ECO:0000313" key="3">
    <source>
        <dbReference type="EMBL" id="AGA92143.1"/>
    </source>
</evidence>
<dbReference type="PATRIC" id="fig|765912.4.peg.3412"/>
<dbReference type="EMBL" id="CP003051">
    <property type="protein sequence ID" value="AGA92143.1"/>
    <property type="molecule type" value="Genomic_DNA"/>
</dbReference>
<dbReference type="Gene3D" id="1.10.287.470">
    <property type="entry name" value="Helix hairpin bin"/>
    <property type="match status" value="1"/>
</dbReference>
<keyword evidence="2" id="KW-0175">Coiled coil</keyword>
<dbReference type="eggNOG" id="COG0845">
    <property type="taxonomic scope" value="Bacteria"/>
</dbReference>
<dbReference type="AlphaFoldDB" id="L0GZF6"/>
<dbReference type="KEGG" id="tmb:Thimo_3480"/>
<reference evidence="3 4" key="1">
    <citation type="submission" date="2011-09" db="EMBL/GenBank/DDBJ databases">
        <title>Complete sequence of chromosome of Thioflavicoccus mobilis 8321.</title>
        <authorList>
            <consortium name="US DOE Joint Genome Institute"/>
            <person name="Lucas S."/>
            <person name="Han J."/>
            <person name="Lapidus A."/>
            <person name="Cheng J.-F."/>
            <person name="Goodwin L."/>
            <person name="Pitluck S."/>
            <person name="Peters L."/>
            <person name="Ovchinnikova G."/>
            <person name="Lu M."/>
            <person name="Detter J.C."/>
            <person name="Han C."/>
            <person name="Tapia R."/>
            <person name="Land M."/>
            <person name="Hauser L."/>
            <person name="Kyrpides N."/>
            <person name="Ivanova N."/>
            <person name="Pagani I."/>
            <person name="Vogl K."/>
            <person name="Liu Z."/>
            <person name="Imhoff J."/>
            <person name="Thiel V."/>
            <person name="Frigaard N.-U."/>
            <person name="Bryant D."/>
            <person name="Woyke T."/>
        </authorList>
    </citation>
    <scope>NUCLEOTIDE SEQUENCE [LARGE SCALE GENOMIC DNA]</scope>
    <source>
        <strain evidence="3 4">8321</strain>
    </source>
</reference>
<keyword evidence="4" id="KW-1185">Reference proteome</keyword>
<protein>
    <submittedName>
        <fullName evidence="3">RND family efflux transporter, MFP subunit</fullName>
    </submittedName>
</protein>
<dbReference type="HOGENOM" id="CLU_018816_18_3_6"/>
<dbReference type="GO" id="GO:1990281">
    <property type="term" value="C:efflux pump complex"/>
    <property type="evidence" value="ECO:0007669"/>
    <property type="project" value="TreeGrafter"/>
</dbReference>
<gene>
    <name evidence="3" type="ORF">Thimo_3480</name>
</gene>
<evidence type="ECO:0000313" key="4">
    <source>
        <dbReference type="Proteomes" id="UP000010816"/>
    </source>
</evidence>
<organism evidence="3 4">
    <name type="scientific">Thioflavicoccus mobilis 8321</name>
    <dbReference type="NCBI Taxonomy" id="765912"/>
    <lineage>
        <taxon>Bacteria</taxon>
        <taxon>Pseudomonadati</taxon>
        <taxon>Pseudomonadota</taxon>
        <taxon>Gammaproteobacteria</taxon>
        <taxon>Chromatiales</taxon>
        <taxon>Chromatiaceae</taxon>
        <taxon>Thioflavicoccus</taxon>
    </lineage>
</organism>
<feature type="coiled-coil region" evidence="2">
    <location>
        <begin position="166"/>
        <end position="193"/>
    </location>
</feature>
<dbReference type="InterPro" id="IPR006143">
    <property type="entry name" value="RND_pump_MFP"/>
</dbReference>
<dbReference type="NCBIfam" id="TIGR01730">
    <property type="entry name" value="RND_mfp"/>
    <property type="match status" value="1"/>
</dbReference>
<evidence type="ECO:0000256" key="2">
    <source>
        <dbReference type="SAM" id="Coils"/>
    </source>
</evidence>
<dbReference type="Gene3D" id="2.40.30.170">
    <property type="match status" value="1"/>
</dbReference>